<name>W0AKL7_9SPHN</name>
<dbReference type="InterPro" id="IPR052022">
    <property type="entry name" value="26kDa_periplasmic_antigen"/>
</dbReference>
<evidence type="ECO:0008006" key="4">
    <source>
        <dbReference type="Google" id="ProtNLM"/>
    </source>
</evidence>
<keyword evidence="1" id="KW-0472">Membrane</keyword>
<evidence type="ECO:0000313" key="3">
    <source>
        <dbReference type="Proteomes" id="UP000018851"/>
    </source>
</evidence>
<organism evidence="2 3">
    <name type="scientific">Sphingomonas sanxanigenens DSM 19645 = NX02</name>
    <dbReference type="NCBI Taxonomy" id="1123269"/>
    <lineage>
        <taxon>Bacteria</taxon>
        <taxon>Pseudomonadati</taxon>
        <taxon>Pseudomonadota</taxon>
        <taxon>Alphaproteobacteria</taxon>
        <taxon>Sphingomonadales</taxon>
        <taxon>Sphingomonadaceae</taxon>
        <taxon>Sphingomonas</taxon>
    </lineage>
</organism>
<feature type="transmembrane region" description="Helical" evidence="1">
    <location>
        <begin position="38"/>
        <end position="58"/>
    </location>
</feature>
<gene>
    <name evidence="2" type="ORF">NX02_26270</name>
</gene>
<dbReference type="eggNOG" id="COG2968">
    <property type="taxonomic scope" value="Bacteria"/>
</dbReference>
<dbReference type="EMBL" id="CP006644">
    <property type="protein sequence ID" value="AHE56848.1"/>
    <property type="molecule type" value="Genomic_DNA"/>
</dbReference>
<dbReference type="AlphaFoldDB" id="W0AKL7"/>
<accession>W0AKL7</accession>
<keyword evidence="1" id="KW-1133">Transmembrane helix</keyword>
<dbReference type="STRING" id="1123269.NX02_26270"/>
<evidence type="ECO:0000256" key="1">
    <source>
        <dbReference type="SAM" id="Phobius"/>
    </source>
</evidence>
<dbReference type="Gene3D" id="3.30.110.170">
    <property type="entry name" value="Protein of unknown function (DUF541), domain 1"/>
    <property type="match status" value="1"/>
</dbReference>
<dbReference type="KEGG" id="ssan:NX02_26270"/>
<sequence>MFRKDAARRRHSGPVIAKGPVRVETEGSHAMKSISSALFAPLLFGVAAASLGAVPAAAQTVNLPIQTISGTRLDVSARGAVTRVPDLATISAGVVTQAVTADAAMRDNATRMAGVLAALKKAGIAERDVATATLSLNPQYRYAENQPPVITGYQASNSVTIRFRDLTKAGSILDALVRQGANQINGPSLSIDKPEAALDEARRAAIKDARARAELYATAAGLRVKRILTISESADYGPPVPMYAARAMKAEAADTQVVPGEQDVSVVVNVSFELE</sequence>
<dbReference type="PANTHER" id="PTHR34387:SF1">
    <property type="entry name" value="PERIPLASMIC IMMUNOGENIC PROTEIN"/>
    <property type="match status" value="1"/>
</dbReference>
<dbReference type="Gene3D" id="3.30.70.2970">
    <property type="entry name" value="Protein of unknown function (DUF541), domain 2"/>
    <property type="match status" value="1"/>
</dbReference>
<protein>
    <recommendedName>
        <fullName evidence="4">SIMPL domain-containing protein</fullName>
    </recommendedName>
</protein>
<keyword evidence="3" id="KW-1185">Reference proteome</keyword>
<dbReference type="PATRIC" id="fig|1123269.5.peg.5149"/>
<proteinExistence type="predicted"/>
<dbReference type="InterPro" id="IPR007497">
    <property type="entry name" value="SIMPL/DUF541"/>
</dbReference>
<reference evidence="2 3" key="1">
    <citation type="submission" date="2013-07" db="EMBL/GenBank/DDBJ databases">
        <title>Completed genome of Sphingomonas sanxanigenens NX02.</title>
        <authorList>
            <person name="Ma T."/>
            <person name="Huang H."/>
            <person name="Wu M."/>
            <person name="Li X."/>
            <person name="Li G."/>
        </authorList>
    </citation>
    <scope>NUCLEOTIDE SEQUENCE [LARGE SCALE GENOMIC DNA]</scope>
    <source>
        <strain evidence="2 3">NX02</strain>
    </source>
</reference>
<evidence type="ECO:0000313" key="2">
    <source>
        <dbReference type="EMBL" id="AHE56848.1"/>
    </source>
</evidence>
<dbReference type="PANTHER" id="PTHR34387">
    <property type="entry name" value="SLR1258 PROTEIN"/>
    <property type="match status" value="1"/>
</dbReference>
<dbReference type="GO" id="GO:0006974">
    <property type="term" value="P:DNA damage response"/>
    <property type="evidence" value="ECO:0007669"/>
    <property type="project" value="TreeGrafter"/>
</dbReference>
<dbReference type="Proteomes" id="UP000018851">
    <property type="component" value="Chromosome"/>
</dbReference>
<dbReference type="HOGENOM" id="CLU_080344_4_2_5"/>
<dbReference type="Pfam" id="PF04402">
    <property type="entry name" value="SIMPL"/>
    <property type="match status" value="1"/>
</dbReference>
<keyword evidence="1" id="KW-0812">Transmembrane</keyword>